<dbReference type="RefSeq" id="WP_349165509.1">
    <property type="nucleotide sequence ID" value="NZ_JBBMFE010000024.1"/>
</dbReference>
<proteinExistence type="predicted"/>
<name>A0ABV1FLV4_9FIRM</name>
<dbReference type="Proteomes" id="UP001438008">
    <property type="component" value="Unassembled WGS sequence"/>
</dbReference>
<keyword evidence="2 5" id="KW-0812">Transmembrane</keyword>
<accession>A0ABV1FLV4</accession>
<gene>
    <name evidence="6" type="ORF">WMO29_16270</name>
</gene>
<sequence>MMKKRFIFCGLLGWCLEIFWTGLKSLQRRQMKLMGHSSIWMFPIYGMAFLFAPISRLLRKKSIWVRGSVYAGGIFLTEYLSGMFLKKRGICPWDYSHARLNVKGVIRLDYAPVWFLTGLLYEKLLNKFMAS</sequence>
<reference evidence="6 7" key="1">
    <citation type="submission" date="2024-03" db="EMBL/GenBank/DDBJ databases">
        <title>Human intestinal bacterial collection.</title>
        <authorList>
            <person name="Pauvert C."/>
            <person name="Hitch T.C.A."/>
            <person name="Clavel T."/>
        </authorList>
    </citation>
    <scope>NUCLEOTIDE SEQUENCE [LARGE SCALE GENOMIC DNA]</scope>
    <source>
        <strain evidence="6 7">CLA-AA-H132</strain>
    </source>
</reference>
<keyword evidence="4 5" id="KW-0472">Membrane</keyword>
<evidence type="ECO:0000256" key="3">
    <source>
        <dbReference type="ARBA" id="ARBA00022989"/>
    </source>
</evidence>
<evidence type="ECO:0000313" key="6">
    <source>
        <dbReference type="EMBL" id="MEQ2474028.1"/>
    </source>
</evidence>
<evidence type="ECO:0000313" key="7">
    <source>
        <dbReference type="Proteomes" id="UP001438008"/>
    </source>
</evidence>
<comment type="subcellular location">
    <subcellularLocation>
        <location evidence="1">Membrane</location>
        <topology evidence="1">Multi-pass membrane protein</topology>
    </subcellularLocation>
</comment>
<keyword evidence="7" id="KW-1185">Reference proteome</keyword>
<evidence type="ECO:0000256" key="5">
    <source>
        <dbReference type="SAM" id="Phobius"/>
    </source>
</evidence>
<keyword evidence="3 5" id="KW-1133">Transmembrane helix</keyword>
<comment type="caution">
    <text evidence="6">The sequence shown here is derived from an EMBL/GenBank/DDBJ whole genome shotgun (WGS) entry which is preliminary data.</text>
</comment>
<evidence type="ECO:0000256" key="4">
    <source>
        <dbReference type="ARBA" id="ARBA00023136"/>
    </source>
</evidence>
<dbReference type="PANTHER" id="PTHR31746">
    <property type="entry name" value="TRANSMEMBRANE PROTEIN 229 FAMILY MEMBER"/>
    <property type="match status" value="1"/>
</dbReference>
<organism evidence="6 7">
    <name type="scientific">Laedolimicola intestinihominis</name>
    <dbReference type="NCBI Taxonomy" id="3133166"/>
    <lineage>
        <taxon>Bacteria</taxon>
        <taxon>Bacillati</taxon>
        <taxon>Bacillota</taxon>
        <taxon>Clostridia</taxon>
        <taxon>Lachnospirales</taxon>
        <taxon>Lachnospiraceae</taxon>
        <taxon>Laedolimicola</taxon>
    </lineage>
</organism>
<dbReference type="Pfam" id="PF06541">
    <property type="entry name" value="ABC_trans_CmpB"/>
    <property type="match status" value="1"/>
</dbReference>
<dbReference type="PANTHER" id="PTHR31746:SF2">
    <property type="entry name" value="TRANSMEMBRANE PROTEIN 229A"/>
    <property type="match status" value="1"/>
</dbReference>
<evidence type="ECO:0008006" key="8">
    <source>
        <dbReference type="Google" id="ProtNLM"/>
    </source>
</evidence>
<evidence type="ECO:0000256" key="1">
    <source>
        <dbReference type="ARBA" id="ARBA00004141"/>
    </source>
</evidence>
<protein>
    <recommendedName>
        <fullName evidence="8">ABC-transporter type IV</fullName>
    </recommendedName>
</protein>
<dbReference type="EMBL" id="JBBMFE010000024">
    <property type="protein sequence ID" value="MEQ2474028.1"/>
    <property type="molecule type" value="Genomic_DNA"/>
</dbReference>
<dbReference type="InterPro" id="IPR010540">
    <property type="entry name" value="CmpB_TMEM229"/>
</dbReference>
<evidence type="ECO:0000256" key="2">
    <source>
        <dbReference type="ARBA" id="ARBA00022692"/>
    </source>
</evidence>
<feature type="transmembrane region" description="Helical" evidence="5">
    <location>
        <begin position="39"/>
        <end position="58"/>
    </location>
</feature>